<keyword evidence="1" id="KW-0732">Signal</keyword>
<sequence length="412" mass="44167">MSALLAWLLLPCGSALQRLVTSHGISSSDAAALVAAALESTGVVFEPVPLAGLCHERCAVFEGIPRRSELLDGIAASLDERGVAPLLSLGSDDAPWTTPERMRGRFDAAVRDHSDAFGLRVPVATRATGWTPDACRVVDNVALDGAWVDGDARYWDTSRVVSVDGLVDDALRAELLELCRADPVKGVDRRSWRRGALRDVIGGDDDVSGACWGLAETAIRRLCDETRVPEPIREVQSRIAAYLARRNDGAVVLSRISAAALDGVTPLTANAPVAADGDAYGWHIDGDPMLLPNGPWTDFHGRYPNRAPGKPRWVSAVIYLPHEWRDAWGAPTRFLDPPTREVLDVAAAPGRVVLLDQDITHSVQAPSAAAGDRPRYSLVLKLVLHPTAAGQVPSIAPEDGVRFFGSASRPDD</sequence>
<gene>
    <name evidence="3" type="ORF">SO694_00017324</name>
</gene>
<keyword evidence="4" id="KW-1185">Reference proteome</keyword>
<feature type="signal peptide" evidence="1">
    <location>
        <begin position="1"/>
        <end position="15"/>
    </location>
</feature>
<evidence type="ECO:0000259" key="2">
    <source>
        <dbReference type="Pfam" id="PF13640"/>
    </source>
</evidence>
<dbReference type="Proteomes" id="UP001363151">
    <property type="component" value="Unassembled WGS sequence"/>
</dbReference>
<dbReference type="PANTHER" id="PTHR35169:SF1">
    <property type="entry name" value="PROLYL 4-HYDROXYLASE ALPHA SUBUNIT FE(2+) 2OG DIOXYGENASE DOMAIN-CONTAINING PROTEIN"/>
    <property type="match status" value="1"/>
</dbReference>
<dbReference type="PANTHER" id="PTHR35169">
    <property type="entry name" value="FE2OG DIOXYGENASE DOMAIN-CONTAINING PROTEIN"/>
    <property type="match status" value="1"/>
</dbReference>
<feature type="chain" id="PRO_5046616473" evidence="1">
    <location>
        <begin position="16"/>
        <end position="412"/>
    </location>
</feature>
<reference evidence="3 4" key="1">
    <citation type="submission" date="2024-03" db="EMBL/GenBank/DDBJ databases">
        <title>Aureococcus anophagefferens CCMP1851 and Kratosvirus quantuckense: Draft genome of a second virus-susceptible host strain in the model system.</title>
        <authorList>
            <person name="Chase E."/>
            <person name="Truchon A.R."/>
            <person name="Schepens W."/>
            <person name="Wilhelm S.W."/>
        </authorList>
    </citation>
    <scope>NUCLEOTIDE SEQUENCE [LARGE SCALE GENOMIC DNA]</scope>
    <source>
        <strain evidence="3 4">CCMP1851</strain>
    </source>
</reference>
<protein>
    <submittedName>
        <fullName evidence="3">2OG-Fe(II) oxygenase superfamily protein</fullName>
    </submittedName>
</protein>
<comment type="caution">
    <text evidence="3">The sequence shown here is derived from an EMBL/GenBank/DDBJ whole genome shotgun (WGS) entry which is preliminary data.</text>
</comment>
<evidence type="ECO:0000313" key="4">
    <source>
        <dbReference type="Proteomes" id="UP001363151"/>
    </source>
</evidence>
<dbReference type="Pfam" id="PF13640">
    <property type="entry name" value="2OG-FeII_Oxy_3"/>
    <property type="match status" value="1"/>
</dbReference>
<evidence type="ECO:0000256" key="1">
    <source>
        <dbReference type="SAM" id="SignalP"/>
    </source>
</evidence>
<dbReference type="InterPro" id="IPR044862">
    <property type="entry name" value="Pro_4_hyd_alph_FE2OG_OXY"/>
</dbReference>
<accession>A0ABR1G2U1</accession>
<feature type="domain" description="Prolyl 4-hydroxylase alpha subunit Fe(2+) 2OG dioxygenase" evidence="2">
    <location>
        <begin position="276"/>
        <end position="378"/>
    </location>
</feature>
<dbReference type="Gene3D" id="2.60.120.620">
    <property type="entry name" value="q2cbj1_9rhob like domain"/>
    <property type="match status" value="1"/>
</dbReference>
<dbReference type="EMBL" id="JBBJCI010000142">
    <property type="protein sequence ID" value="KAK7242527.1"/>
    <property type="molecule type" value="Genomic_DNA"/>
</dbReference>
<name>A0ABR1G2U1_AURAN</name>
<proteinExistence type="predicted"/>
<evidence type="ECO:0000313" key="3">
    <source>
        <dbReference type="EMBL" id="KAK7242527.1"/>
    </source>
</evidence>
<organism evidence="3 4">
    <name type="scientific">Aureococcus anophagefferens</name>
    <name type="common">Harmful bloom alga</name>
    <dbReference type="NCBI Taxonomy" id="44056"/>
    <lineage>
        <taxon>Eukaryota</taxon>
        <taxon>Sar</taxon>
        <taxon>Stramenopiles</taxon>
        <taxon>Ochrophyta</taxon>
        <taxon>Pelagophyceae</taxon>
        <taxon>Pelagomonadales</taxon>
        <taxon>Pelagomonadaceae</taxon>
        <taxon>Aureococcus</taxon>
    </lineage>
</organism>